<sequence>MLHSNSLLQSAQGRSMKIAKQMAAYMALTQGLKLTSPHPRKKQQQIGKTEDAKLPLAIKAEVKSDTSLNKKIPKNEVARMVLDSMPPLEKSEAEDLPELKKTILVPEGSAAVRSGSKKLDANSRLKTIPMPCYPTTLICLLYPQDTNFLSSTHMNSSGQFTCTLTIGSMTFAGSGEYIAVGRSAAFFPEHFLWVPHS</sequence>
<accession>A0A7R9BP85</accession>
<dbReference type="AlphaFoldDB" id="A0A7R9BP85"/>
<evidence type="ECO:0000313" key="1">
    <source>
        <dbReference type="EMBL" id="CAD7278706.1"/>
    </source>
</evidence>
<keyword evidence="2" id="KW-1185">Reference proteome</keyword>
<dbReference type="EMBL" id="OA883361">
    <property type="protein sequence ID" value="CAD7278706.1"/>
    <property type="molecule type" value="Genomic_DNA"/>
</dbReference>
<evidence type="ECO:0000313" key="2">
    <source>
        <dbReference type="Proteomes" id="UP000678499"/>
    </source>
</evidence>
<proteinExistence type="predicted"/>
<reference evidence="1" key="1">
    <citation type="submission" date="2020-11" db="EMBL/GenBank/DDBJ databases">
        <authorList>
            <person name="Tran Van P."/>
        </authorList>
    </citation>
    <scope>NUCLEOTIDE SEQUENCE</scope>
</reference>
<organism evidence="1">
    <name type="scientific">Notodromas monacha</name>
    <dbReference type="NCBI Taxonomy" id="399045"/>
    <lineage>
        <taxon>Eukaryota</taxon>
        <taxon>Metazoa</taxon>
        <taxon>Ecdysozoa</taxon>
        <taxon>Arthropoda</taxon>
        <taxon>Crustacea</taxon>
        <taxon>Oligostraca</taxon>
        <taxon>Ostracoda</taxon>
        <taxon>Podocopa</taxon>
        <taxon>Podocopida</taxon>
        <taxon>Cypridocopina</taxon>
        <taxon>Cypridoidea</taxon>
        <taxon>Cyprididae</taxon>
        <taxon>Notodromas</taxon>
    </lineage>
</organism>
<gene>
    <name evidence="1" type="ORF">NMOB1V02_LOCUS6403</name>
</gene>
<name>A0A7R9BP85_9CRUS</name>
<protein>
    <submittedName>
        <fullName evidence="1">Uncharacterized protein</fullName>
    </submittedName>
</protein>
<dbReference type="EMBL" id="CAJPEX010001324">
    <property type="protein sequence ID" value="CAG0918858.1"/>
    <property type="molecule type" value="Genomic_DNA"/>
</dbReference>
<dbReference type="Proteomes" id="UP000678499">
    <property type="component" value="Unassembled WGS sequence"/>
</dbReference>